<name>A0A8S4NTN5_OWEFU</name>
<feature type="domain" description="EGF-like" evidence="2">
    <location>
        <begin position="1"/>
        <end position="40"/>
    </location>
</feature>
<feature type="non-terminal residue" evidence="3">
    <location>
        <position position="99"/>
    </location>
</feature>
<evidence type="ECO:0000313" key="4">
    <source>
        <dbReference type="Proteomes" id="UP000749559"/>
    </source>
</evidence>
<organism evidence="3 4">
    <name type="scientific">Owenia fusiformis</name>
    <name type="common">Polychaete worm</name>
    <dbReference type="NCBI Taxonomy" id="6347"/>
    <lineage>
        <taxon>Eukaryota</taxon>
        <taxon>Metazoa</taxon>
        <taxon>Spiralia</taxon>
        <taxon>Lophotrochozoa</taxon>
        <taxon>Annelida</taxon>
        <taxon>Polychaeta</taxon>
        <taxon>Sedentaria</taxon>
        <taxon>Canalipalpata</taxon>
        <taxon>Sabellida</taxon>
        <taxon>Oweniida</taxon>
        <taxon>Oweniidae</taxon>
        <taxon>Owenia</taxon>
    </lineage>
</organism>
<keyword evidence="1" id="KW-0245">EGF-like domain</keyword>
<dbReference type="PROSITE" id="PS50026">
    <property type="entry name" value="EGF_3"/>
    <property type="match status" value="1"/>
</dbReference>
<proteinExistence type="predicted"/>
<dbReference type="Proteomes" id="UP000749559">
    <property type="component" value="Unassembled WGS sequence"/>
</dbReference>
<evidence type="ECO:0000256" key="1">
    <source>
        <dbReference type="PROSITE-ProRule" id="PRU00076"/>
    </source>
</evidence>
<comment type="caution">
    <text evidence="1">Lacks conserved residue(s) required for the propagation of feature annotation.</text>
</comment>
<feature type="non-terminal residue" evidence="3">
    <location>
        <position position="1"/>
    </location>
</feature>
<evidence type="ECO:0000313" key="3">
    <source>
        <dbReference type="EMBL" id="CAH1785157.1"/>
    </source>
</evidence>
<dbReference type="AlphaFoldDB" id="A0A8S4NTN5"/>
<sequence length="99" mass="10692">SSSPCMNDASCVPRGGLFMTQDGRAFDCKCPDVFEGVFCEKMKTDCSLVDCPLYKCKEGVTLYTPPGECCQQCGEDCRAVRCANVEKCDDGSLPFVPPG</sequence>
<dbReference type="EMBL" id="CAIIXF020000005">
    <property type="protein sequence ID" value="CAH1785157.1"/>
    <property type="molecule type" value="Genomic_DNA"/>
</dbReference>
<accession>A0A8S4NTN5</accession>
<reference evidence="3" key="1">
    <citation type="submission" date="2022-03" db="EMBL/GenBank/DDBJ databases">
        <authorList>
            <person name="Martin C."/>
        </authorList>
    </citation>
    <scope>NUCLEOTIDE SEQUENCE</scope>
</reference>
<dbReference type="Gene3D" id="2.10.25.10">
    <property type="entry name" value="Laminin"/>
    <property type="match status" value="1"/>
</dbReference>
<dbReference type="InterPro" id="IPR000742">
    <property type="entry name" value="EGF"/>
</dbReference>
<keyword evidence="1" id="KW-1015">Disulfide bond</keyword>
<evidence type="ECO:0000259" key="2">
    <source>
        <dbReference type="PROSITE" id="PS50026"/>
    </source>
</evidence>
<dbReference type="SUPFAM" id="SSF57196">
    <property type="entry name" value="EGF/Laminin"/>
    <property type="match status" value="1"/>
</dbReference>
<keyword evidence="4" id="KW-1185">Reference proteome</keyword>
<feature type="disulfide bond" evidence="1">
    <location>
        <begin position="30"/>
        <end position="39"/>
    </location>
</feature>
<protein>
    <recommendedName>
        <fullName evidence="2">EGF-like domain-containing protein</fullName>
    </recommendedName>
</protein>
<comment type="caution">
    <text evidence="3">The sequence shown here is derived from an EMBL/GenBank/DDBJ whole genome shotgun (WGS) entry which is preliminary data.</text>
</comment>
<gene>
    <name evidence="3" type="ORF">OFUS_LOCUS11259</name>
</gene>